<reference evidence="3" key="1">
    <citation type="submission" date="2022-07" db="EMBL/GenBank/DDBJ databases">
        <title>Phylogenomic reconstructions and comparative analyses of Kickxellomycotina fungi.</title>
        <authorList>
            <person name="Reynolds N.K."/>
            <person name="Stajich J.E."/>
            <person name="Barry K."/>
            <person name="Grigoriev I.V."/>
            <person name="Crous P."/>
            <person name="Smith M.E."/>
        </authorList>
    </citation>
    <scope>NUCLEOTIDE SEQUENCE</scope>
    <source>
        <strain evidence="3">RSA 1196</strain>
    </source>
</reference>
<organism evidence="3 4">
    <name type="scientific">Dispira parvispora</name>
    <dbReference type="NCBI Taxonomy" id="1520584"/>
    <lineage>
        <taxon>Eukaryota</taxon>
        <taxon>Fungi</taxon>
        <taxon>Fungi incertae sedis</taxon>
        <taxon>Zoopagomycota</taxon>
        <taxon>Kickxellomycotina</taxon>
        <taxon>Dimargaritomycetes</taxon>
        <taxon>Dimargaritales</taxon>
        <taxon>Dimargaritaceae</taxon>
        <taxon>Dispira</taxon>
    </lineage>
</organism>
<evidence type="ECO:0000256" key="1">
    <source>
        <dbReference type="SAM" id="Coils"/>
    </source>
</evidence>
<gene>
    <name evidence="3" type="ORF">IWQ62_003624</name>
</gene>
<name>A0A9W8AMJ1_9FUNG</name>
<protein>
    <submittedName>
        <fullName evidence="3">Uncharacterized protein</fullName>
    </submittedName>
</protein>
<dbReference type="Proteomes" id="UP001150925">
    <property type="component" value="Unassembled WGS sequence"/>
</dbReference>
<dbReference type="AlphaFoldDB" id="A0A9W8AMJ1"/>
<proteinExistence type="predicted"/>
<feature type="coiled-coil region" evidence="1">
    <location>
        <begin position="81"/>
        <end position="112"/>
    </location>
</feature>
<evidence type="ECO:0000313" key="3">
    <source>
        <dbReference type="EMBL" id="KAJ1962146.1"/>
    </source>
</evidence>
<keyword evidence="1" id="KW-0175">Coiled coil</keyword>
<keyword evidence="4" id="KW-1185">Reference proteome</keyword>
<dbReference type="EMBL" id="JANBPY010001010">
    <property type="protein sequence ID" value="KAJ1962146.1"/>
    <property type="molecule type" value="Genomic_DNA"/>
</dbReference>
<evidence type="ECO:0000256" key="2">
    <source>
        <dbReference type="SAM" id="MobiDB-lite"/>
    </source>
</evidence>
<accession>A0A9W8AMJ1</accession>
<feature type="region of interest" description="Disordered" evidence="2">
    <location>
        <begin position="50"/>
        <end position="72"/>
    </location>
</feature>
<dbReference type="OrthoDB" id="5576985at2759"/>
<sequence>MATRNIHYITENMCNLFGSHVSFVQTSWRVQELEQERWSKTIQLYIGQSRSEDSDADDVTGYDDTFGSTVTSGAGEDRSYLNELENECIALAEEIKQLLDSIQEEIDHTMGNYY</sequence>
<evidence type="ECO:0000313" key="4">
    <source>
        <dbReference type="Proteomes" id="UP001150925"/>
    </source>
</evidence>
<comment type="caution">
    <text evidence="3">The sequence shown here is derived from an EMBL/GenBank/DDBJ whole genome shotgun (WGS) entry which is preliminary data.</text>
</comment>